<evidence type="ECO:0000256" key="2">
    <source>
        <dbReference type="ARBA" id="ARBA00005426"/>
    </source>
</evidence>
<dbReference type="Proteomes" id="UP000294881">
    <property type="component" value="Unassembled WGS sequence"/>
</dbReference>
<accession>A0A4R2GRS3</accession>
<dbReference type="GO" id="GO:0006777">
    <property type="term" value="P:Mo-molybdopterin cofactor biosynthetic process"/>
    <property type="evidence" value="ECO:0007669"/>
    <property type="project" value="UniProtKB-KW"/>
</dbReference>
<comment type="catalytic activity">
    <reaction evidence="12">
        <text>2 [molybdopterin-synthase sulfur-carrier protein]-C-terminal-Gly-aminoethanethioate + cyclic pyranopterin phosphate + H2O = molybdopterin + 2 [molybdopterin-synthase sulfur-carrier protein]-C-terminal Gly-Gly + 2 H(+)</text>
        <dbReference type="Rhea" id="RHEA:26333"/>
        <dbReference type="Rhea" id="RHEA-COMP:12202"/>
        <dbReference type="Rhea" id="RHEA-COMP:19907"/>
        <dbReference type="ChEBI" id="CHEBI:15377"/>
        <dbReference type="ChEBI" id="CHEBI:15378"/>
        <dbReference type="ChEBI" id="CHEBI:58698"/>
        <dbReference type="ChEBI" id="CHEBI:59648"/>
        <dbReference type="ChEBI" id="CHEBI:90778"/>
        <dbReference type="ChEBI" id="CHEBI:232372"/>
        <dbReference type="EC" id="2.8.1.12"/>
    </reaction>
</comment>
<keyword evidence="15" id="KW-1185">Reference proteome</keyword>
<dbReference type="CDD" id="cd00756">
    <property type="entry name" value="MoaE"/>
    <property type="match status" value="1"/>
</dbReference>
<evidence type="ECO:0000256" key="9">
    <source>
        <dbReference type="ARBA" id="ARBA00030407"/>
    </source>
</evidence>
<evidence type="ECO:0000256" key="12">
    <source>
        <dbReference type="ARBA" id="ARBA00049878"/>
    </source>
</evidence>
<keyword evidence="5" id="KW-0501">Molybdenum cofactor biosynthesis</keyword>
<evidence type="ECO:0000313" key="15">
    <source>
        <dbReference type="Proteomes" id="UP000294881"/>
    </source>
</evidence>
<dbReference type="SUPFAM" id="SSF54690">
    <property type="entry name" value="Molybdopterin synthase subunit MoaE"/>
    <property type="match status" value="1"/>
</dbReference>
<evidence type="ECO:0000256" key="6">
    <source>
        <dbReference type="ARBA" id="ARBA00025448"/>
    </source>
</evidence>
<comment type="similarity">
    <text evidence="2">Belongs to the MoaE family.</text>
</comment>
<dbReference type="InterPro" id="IPR003448">
    <property type="entry name" value="Mopterin_biosynth_MoaE"/>
</dbReference>
<dbReference type="PANTHER" id="PTHR23404">
    <property type="entry name" value="MOLYBDOPTERIN SYNTHASE RELATED"/>
    <property type="match status" value="1"/>
</dbReference>
<organism evidence="14 15">
    <name type="scientific">Camelimonas lactis</name>
    <dbReference type="NCBI Taxonomy" id="659006"/>
    <lineage>
        <taxon>Bacteria</taxon>
        <taxon>Pseudomonadati</taxon>
        <taxon>Pseudomonadota</taxon>
        <taxon>Alphaproteobacteria</taxon>
        <taxon>Hyphomicrobiales</taxon>
        <taxon>Chelatococcaceae</taxon>
        <taxon>Camelimonas</taxon>
    </lineage>
</organism>
<comment type="caution">
    <text evidence="14">The sequence shown here is derived from an EMBL/GenBank/DDBJ whole genome shotgun (WGS) entry which is preliminary data.</text>
</comment>
<evidence type="ECO:0000256" key="11">
    <source>
        <dbReference type="ARBA" id="ARBA00032474"/>
    </source>
</evidence>
<dbReference type="GO" id="GO:0030366">
    <property type="term" value="F:molybdopterin synthase activity"/>
    <property type="evidence" value="ECO:0007669"/>
    <property type="project" value="UniProtKB-EC"/>
</dbReference>
<evidence type="ECO:0000256" key="4">
    <source>
        <dbReference type="ARBA" id="ARBA00013858"/>
    </source>
</evidence>
<dbReference type="UniPathway" id="UPA00344"/>
<dbReference type="InterPro" id="IPR036563">
    <property type="entry name" value="MoaE_sf"/>
</dbReference>
<feature type="region of interest" description="Disordered" evidence="13">
    <location>
        <begin position="135"/>
        <end position="158"/>
    </location>
</feature>
<dbReference type="EMBL" id="SLWL01000008">
    <property type="protein sequence ID" value="TCO12823.1"/>
    <property type="molecule type" value="Genomic_DNA"/>
</dbReference>
<evidence type="ECO:0000256" key="13">
    <source>
        <dbReference type="SAM" id="MobiDB-lite"/>
    </source>
</evidence>
<dbReference type="Gene3D" id="3.90.1170.40">
    <property type="entry name" value="Molybdopterin biosynthesis MoaE subunit"/>
    <property type="match status" value="1"/>
</dbReference>
<comment type="function">
    <text evidence="6">Converts molybdopterin precursor Z into molybdopterin. This requires the incorporation of two sulfur atoms into precursor Z to generate a dithiolene group. The sulfur is provided by MoaD.</text>
</comment>
<dbReference type="AlphaFoldDB" id="A0A4R2GRS3"/>
<dbReference type="RefSeq" id="WP_132007306.1">
    <property type="nucleotide sequence ID" value="NZ_JBHUNN010000001.1"/>
</dbReference>
<reference evidence="14 15" key="1">
    <citation type="submission" date="2019-03" db="EMBL/GenBank/DDBJ databases">
        <title>Genomic Encyclopedia of Type Strains, Phase IV (KMG-IV): sequencing the most valuable type-strain genomes for metagenomic binning, comparative biology and taxonomic classification.</title>
        <authorList>
            <person name="Goeker M."/>
        </authorList>
    </citation>
    <scope>NUCLEOTIDE SEQUENCE [LARGE SCALE GENOMIC DNA]</scope>
    <source>
        <strain evidence="14 15">DSM 22958</strain>
    </source>
</reference>
<evidence type="ECO:0000256" key="7">
    <source>
        <dbReference type="ARBA" id="ARBA00026066"/>
    </source>
</evidence>
<dbReference type="EC" id="2.8.1.12" evidence="3"/>
<evidence type="ECO:0000256" key="1">
    <source>
        <dbReference type="ARBA" id="ARBA00005046"/>
    </source>
</evidence>
<evidence type="ECO:0000256" key="10">
    <source>
        <dbReference type="ARBA" id="ARBA00030781"/>
    </source>
</evidence>
<evidence type="ECO:0000256" key="8">
    <source>
        <dbReference type="ARBA" id="ARBA00029745"/>
    </source>
</evidence>
<dbReference type="Pfam" id="PF02391">
    <property type="entry name" value="MoaE"/>
    <property type="match status" value="1"/>
</dbReference>
<protein>
    <recommendedName>
        <fullName evidence="4">Molybdopterin synthase catalytic subunit</fullName>
        <ecNumber evidence="3">2.8.1.12</ecNumber>
    </recommendedName>
    <alternativeName>
        <fullName evidence="10">MPT synthase subunit 2</fullName>
    </alternativeName>
    <alternativeName>
        <fullName evidence="8">Molybdenum cofactor biosynthesis protein E</fullName>
    </alternativeName>
    <alternativeName>
        <fullName evidence="9">Molybdopterin-converting factor large subunit</fullName>
    </alternativeName>
    <alternativeName>
        <fullName evidence="11">Molybdopterin-converting factor subunit 2</fullName>
    </alternativeName>
</protein>
<feature type="compositionally biased region" description="Basic and acidic residues" evidence="13">
    <location>
        <begin position="141"/>
        <end position="152"/>
    </location>
</feature>
<comment type="pathway">
    <text evidence="1">Cofactor biosynthesis; molybdopterin biosynthesis.</text>
</comment>
<gene>
    <name evidence="14" type="ORF">EV666_108146</name>
</gene>
<sequence>MGCTVRLSPGPLAPDAELRDFLQIVAGKGAIVNFVGVARPVSQAGLPLTGLYLDHYPGLTERTLAGIAASACALFPVEDVVIAHRCGLVEPEQPIVFVGAAAMHRRAAFLAADYLMDRLKTDAGFWKREDDASGSHWIEPTGHDRQDRERWSQPHAGN</sequence>
<dbReference type="OrthoDB" id="9803224at2"/>
<name>A0A4R2GRS3_9HYPH</name>
<comment type="subunit">
    <text evidence="7">Heterotetramer of 2 MoaD subunits and 2 MoaE subunits. Also stable as homodimer. The enzyme changes between these two forms during catalysis.</text>
</comment>
<evidence type="ECO:0000256" key="3">
    <source>
        <dbReference type="ARBA" id="ARBA00011950"/>
    </source>
</evidence>
<proteinExistence type="inferred from homology"/>
<evidence type="ECO:0000256" key="5">
    <source>
        <dbReference type="ARBA" id="ARBA00023150"/>
    </source>
</evidence>
<evidence type="ECO:0000313" key="14">
    <source>
        <dbReference type="EMBL" id="TCO12823.1"/>
    </source>
</evidence>